<dbReference type="RefSeq" id="WP_230365539.1">
    <property type="nucleotide sequence ID" value="NZ_JAJALK010000002.1"/>
</dbReference>
<sequence length="76" mass="7765">MRCLEGIGRASANPAIMAKALISLLILPLLAAGPAQAQVAGACPPPKKLAAGACVTACPGGYEDRGRDCVYRNQSR</sequence>
<dbReference type="AlphaFoldDB" id="A0AAJ1TPJ9"/>
<protein>
    <submittedName>
        <fullName evidence="2">Uncharacterized protein</fullName>
    </submittedName>
</protein>
<dbReference type="EMBL" id="JAUSWL010000006">
    <property type="protein sequence ID" value="MDQ0544732.1"/>
    <property type="molecule type" value="Genomic_DNA"/>
</dbReference>
<dbReference type="Proteomes" id="UP001223420">
    <property type="component" value="Unassembled WGS sequence"/>
</dbReference>
<accession>A0AAJ1TPJ9</accession>
<comment type="caution">
    <text evidence="2">The sequence shown here is derived from an EMBL/GenBank/DDBJ whole genome shotgun (WGS) entry which is preliminary data.</text>
</comment>
<organism evidence="2 3">
    <name type="scientific">Methylobacterium brachiatum</name>
    <dbReference type="NCBI Taxonomy" id="269660"/>
    <lineage>
        <taxon>Bacteria</taxon>
        <taxon>Pseudomonadati</taxon>
        <taxon>Pseudomonadota</taxon>
        <taxon>Alphaproteobacteria</taxon>
        <taxon>Hyphomicrobiales</taxon>
        <taxon>Methylobacteriaceae</taxon>
        <taxon>Methylobacterium</taxon>
    </lineage>
</organism>
<evidence type="ECO:0000256" key="1">
    <source>
        <dbReference type="SAM" id="SignalP"/>
    </source>
</evidence>
<feature type="chain" id="PRO_5042481258" evidence="1">
    <location>
        <begin position="38"/>
        <end position="76"/>
    </location>
</feature>
<gene>
    <name evidence="2" type="ORF">QO001_003668</name>
</gene>
<evidence type="ECO:0000313" key="2">
    <source>
        <dbReference type="EMBL" id="MDQ0544732.1"/>
    </source>
</evidence>
<proteinExistence type="predicted"/>
<name>A0AAJ1TPJ9_9HYPH</name>
<reference evidence="2" key="1">
    <citation type="submission" date="2023-07" db="EMBL/GenBank/DDBJ databases">
        <title>Genomic Encyclopedia of Type Strains, Phase IV (KMG-IV): sequencing the most valuable type-strain genomes for metagenomic binning, comparative biology and taxonomic classification.</title>
        <authorList>
            <person name="Goeker M."/>
        </authorList>
    </citation>
    <scope>NUCLEOTIDE SEQUENCE</scope>
    <source>
        <strain evidence="2">DSM 19569</strain>
    </source>
</reference>
<feature type="signal peptide" evidence="1">
    <location>
        <begin position="1"/>
        <end position="37"/>
    </location>
</feature>
<evidence type="ECO:0000313" key="3">
    <source>
        <dbReference type="Proteomes" id="UP001223420"/>
    </source>
</evidence>
<keyword evidence="1" id="KW-0732">Signal</keyword>